<feature type="domain" description="HTH araC/xylS-type" evidence="4">
    <location>
        <begin position="1"/>
        <end position="99"/>
    </location>
</feature>
<name>A0A128FHH0_9GAMM</name>
<evidence type="ECO:0000256" key="2">
    <source>
        <dbReference type="ARBA" id="ARBA00023125"/>
    </source>
</evidence>
<organism evidence="5 6">
    <name type="scientific">Grimontia marina</name>
    <dbReference type="NCBI Taxonomy" id="646534"/>
    <lineage>
        <taxon>Bacteria</taxon>
        <taxon>Pseudomonadati</taxon>
        <taxon>Pseudomonadota</taxon>
        <taxon>Gammaproteobacteria</taxon>
        <taxon>Vibrionales</taxon>
        <taxon>Vibrionaceae</taxon>
        <taxon>Grimontia</taxon>
    </lineage>
</organism>
<gene>
    <name evidence="5" type="primary">xylR</name>
    <name evidence="5" type="ORF">GMA8713_04043</name>
</gene>
<protein>
    <submittedName>
        <fullName evidence="5">Xylose operon regulatory protein</fullName>
    </submittedName>
</protein>
<dbReference type="SUPFAM" id="SSF46689">
    <property type="entry name" value="Homeodomain-like"/>
    <property type="match status" value="1"/>
</dbReference>
<keyword evidence="6" id="KW-1185">Reference proteome</keyword>
<reference evidence="6" key="1">
    <citation type="submission" date="2016-02" db="EMBL/GenBank/DDBJ databases">
        <authorList>
            <person name="Rodrigo-Torres Lidia"/>
            <person name="Arahal R.David."/>
        </authorList>
    </citation>
    <scope>NUCLEOTIDE SEQUENCE [LARGE SCALE GENOMIC DNA]</scope>
    <source>
        <strain evidence="6">CECT 8713</strain>
    </source>
</reference>
<dbReference type="OrthoDB" id="8766450at2"/>
<dbReference type="PANTHER" id="PTHR43280">
    <property type="entry name" value="ARAC-FAMILY TRANSCRIPTIONAL REGULATOR"/>
    <property type="match status" value="1"/>
</dbReference>
<proteinExistence type="predicted"/>
<dbReference type="SMART" id="SM00342">
    <property type="entry name" value="HTH_ARAC"/>
    <property type="match status" value="1"/>
</dbReference>
<evidence type="ECO:0000313" key="6">
    <source>
        <dbReference type="Proteomes" id="UP000073601"/>
    </source>
</evidence>
<dbReference type="Proteomes" id="UP000073601">
    <property type="component" value="Unassembled WGS sequence"/>
</dbReference>
<keyword evidence="1" id="KW-0805">Transcription regulation</keyword>
<keyword evidence="3" id="KW-0804">Transcription</keyword>
<dbReference type="AlphaFoldDB" id="A0A128FHH0"/>
<dbReference type="Gene3D" id="1.10.10.60">
    <property type="entry name" value="Homeodomain-like"/>
    <property type="match status" value="1"/>
</dbReference>
<dbReference type="InterPro" id="IPR018060">
    <property type="entry name" value="HTH_AraC"/>
</dbReference>
<evidence type="ECO:0000313" key="5">
    <source>
        <dbReference type="EMBL" id="CZF86010.1"/>
    </source>
</evidence>
<evidence type="ECO:0000256" key="3">
    <source>
        <dbReference type="ARBA" id="ARBA00023163"/>
    </source>
</evidence>
<sequence>MGRLPFIRENFKKGIKVQQVVDSTGYSRTLIERRYKEAMGYSIHKALHDAKLEYAQKLLISTNLSVGEIAKLSGYSSEEYLYRIFRTEVNMTPIDYREKGV</sequence>
<evidence type="ECO:0000256" key="1">
    <source>
        <dbReference type="ARBA" id="ARBA00023015"/>
    </source>
</evidence>
<evidence type="ECO:0000259" key="4">
    <source>
        <dbReference type="PROSITE" id="PS01124"/>
    </source>
</evidence>
<dbReference type="GO" id="GO:0043565">
    <property type="term" value="F:sequence-specific DNA binding"/>
    <property type="evidence" value="ECO:0007669"/>
    <property type="project" value="InterPro"/>
</dbReference>
<dbReference type="Pfam" id="PF12833">
    <property type="entry name" value="HTH_18"/>
    <property type="match status" value="1"/>
</dbReference>
<dbReference type="InterPro" id="IPR009057">
    <property type="entry name" value="Homeodomain-like_sf"/>
</dbReference>
<accession>A0A128FHH0</accession>
<dbReference type="PROSITE" id="PS01124">
    <property type="entry name" value="HTH_ARAC_FAMILY_2"/>
    <property type="match status" value="1"/>
</dbReference>
<dbReference type="PANTHER" id="PTHR43280:SF2">
    <property type="entry name" value="HTH-TYPE TRANSCRIPTIONAL REGULATOR EXSA"/>
    <property type="match status" value="1"/>
</dbReference>
<dbReference type="EMBL" id="FIZY01000049">
    <property type="protein sequence ID" value="CZF86010.1"/>
    <property type="molecule type" value="Genomic_DNA"/>
</dbReference>
<dbReference type="GO" id="GO:0003700">
    <property type="term" value="F:DNA-binding transcription factor activity"/>
    <property type="evidence" value="ECO:0007669"/>
    <property type="project" value="InterPro"/>
</dbReference>
<keyword evidence="2" id="KW-0238">DNA-binding</keyword>